<protein>
    <submittedName>
        <fullName evidence="9">Cytochrome P450</fullName>
    </submittedName>
</protein>
<dbReference type="SUPFAM" id="SSF48264">
    <property type="entry name" value="Cytochrome P450"/>
    <property type="match status" value="1"/>
</dbReference>
<dbReference type="PRINTS" id="PR00463">
    <property type="entry name" value="EP450I"/>
</dbReference>
<dbReference type="Gene3D" id="1.10.630.10">
    <property type="entry name" value="Cytochrome P450"/>
    <property type="match status" value="1"/>
</dbReference>
<keyword evidence="2 7" id="KW-0349">Heme</keyword>
<dbReference type="GO" id="GO:0005506">
    <property type="term" value="F:iron ion binding"/>
    <property type="evidence" value="ECO:0007669"/>
    <property type="project" value="InterPro"/>
</dbReference>
<comment type="cofactor">
    <cofactor evidence="7">
        <name>heme</name>
        <dbReference type="ChEBI" id="CHEBI:30413"/>
    </cofactor>
</comment>
<keyword evidence="6 8" id="KW-0503">Monooxygenase</keyword>
<dbReference type="GO" id="GO:0016705">
    <property type="term" value="F:oxidoreductase activity, acting on paired donors, with incorporation or reduction of molecular oxygen"/>
    <property type="evidence" value="ECO:0007669"/>
    <property type="project" value="InterPro"/>
</dbReference>
<feature type="binding site" description="axial binding residue" evidence="7">
    <location>
        <position position="427"/>
    </location>
    <ligand>
        <name>heme</name>
        <dbReference type="ChEBI" id="CHEBI:30413"/>
    </ligand>
    <ligandPart>
        <name>Fe</name>
        <dbReference type="ChEBI" id="CHEBI:18248"/>
    </ligandPart>
</feature>
<dbReference type="GO" id="GO:0020037">
    <property type="term" value="F:heme binding"/>
    <property type="evidence" value="ECO:0007669"/>
    <property type="project" value="InterPro"/>
</dbReference>
<evidence type="ECO:0000256" key="1">
    <source>
        <dbReference type="ARBA" id="ARBA00010617"/>
    </source>
</evidence>
<dbReference type="PANTHER" id="PTHR24291">
    <property type="entry name" value="CYTOCHROME P450 FAMILY 4"/>
    <property type="match status" value="1"/>
</dbReference>
<dbReference type="PRINTS" id="PR00385">
    <property type="entry name" value="P450"/>
</dbReference>
<organism evidence="9 10">
    <name type="scientific">Mycobacterium paragordonae</name>
    <dbReference type="NCBI Taxonomy" id="1389713"/>
    <lineage>
        <taxon>Bacteria</taxon>
        <taxon>Bacillati</taxon>
        <taxon>Actinomycetota</taxon>
        <taxon>Actinomycetes</taxon>
        <taxon>Mycobacteriales</taxon>
        <taxon>Mycobacteriaceae</taxon>
        <taxon>Mycobacterium</taxon>
    </lineage>
</organism>
<evidence type="ECO:0000313" key="10">
    <source>
        <dbReference type="Proteomes" id="UP001229081"/>
    </source>
</evidence>
<dbReference type="InterPro" id="IPR036396">
    <property type="entry name" value="Cyt_P450_sf"/>
</dbReference>
<evidence type="ECO:0000256" key="4">
    <source>
        <dbReference type="ARBA" id="ARBA00023002"/>
    </source>
</evidence>
<comment type="similarity">
    <text evidence="1 8">Belongs to the cytochrome P450 family.</text>
</comment>
<name>A0A4R5WRF0_9MYCO</name>
<evidence type="ECO:0000256" key="8">
    <source>
        <dbReference type="RuleBase" id="RU000461"/>
    </source>
</evidence>
<dbReference type="AlphaFoldDB" id="A0A4R5WRF0"/>
<evidence type="ECO:0000256" key="5">
    <source>
        <dbReference type="ARBA" id="ARBA00023004"/>
    </source>
</evidence>
<dbReference type="PROSITE" id="PS00086">
    <property type="entry name" value="CYTOCHROME_P450"/>
    <property type="match status" value="1"/>
</dbReference>
<reference evidence="9" key="1">
    <citation type="submission" date="2023-06" db="EMBL/GenBank/DDBJ databases">
        <title>Identification of two novel mycobacterium reveal diversities and complexities of Mycobacterium gordonae clade.</title>
        <authorList>
            <person name="Matsumoto Y."/>
            <person name="Nakamura S."/>
            <person name="Motooka D."/>
            <person name="Fukushima K."/>
        </authorList>
    </citation>
    <scope>NUCLEOTIDE SEQUENCE</scope>
    <source>
        <strain evidence="9">TY812</strain>
    </source>
</reference>
<dbReference type="PANTHER" id="PTHR24291:SF50">
    <property type="entry name" value="BIFUNCTIONAL ALBAFLAVENONE MONOOXYGENASE_TERPENE SYNTHASE"/>
    <property type="match status" value="1"/>
</dbReference>
<keyword evidence="4 8" id="KW-0560">Oxidoreductase</keyword>
<dbReference type="InterPro" id="IPR017972">
    <property type="entry name" value="Cyt_P450_CS"/>
</dbReference>
<dbReference type="InterPro" id="IPR050196">
    <property type="entry name" value="Cytochrome_P450_Monoox"/>
</dbReference>
<dbReference type="RefSeq" id="WP_133436414.1">
    <property type="nucleotide sequence ID" value="NZ_JAUFSA010000001.1"/>
</dbReference>
<evidence type="ECO:0000256" key="3">
    <source>
        <dbReference type="ARBA" id="ARBA00022723"/>
    </source>
</evidence>
<sequence>MATLTAERPLRGPARRLNTWTMTREALTIGFDAGDGFLGRLRGSDITRFRCGGRRFVSLSHPDYVDHVLHEARLKYVKSNEYAPIKAAAGINLLTDEGDSWAGHRGVLNPTFARRHLNELVDLMIDPIADVTAALPIGERFDMHETMVETTLRVVANALFSQDFGPLIQSMNDLATRGLRRAEKLERLGLWGLMPQPVYDALVWCTYSGVHLPPPLREVQEITLELDRAVNAVIDQRLAAPTDSADLLNVLLRADGGTWPRQRVRDEALTFMLAGHETTANAMSWFWHLMTLNPSARDRMLDEVDDVLGTRRPTAADLGNLPWTTACLQEAQRYYSAVWIVAREAVEDDVIDGHHIRRGTTVVIPIHHIHHDPRWWPDPDTFDPGRFLGTRAAIASAAGAARCGSPPSGPTRPRSAYLPFGGGRRICIGQSFALMEMVLIAAIMSQRFTVVGVPGPPVELEATLTLRPKYGVHLIAESRS</sequence>
<dbReference type="Proteomes" id="UP001229081">
    <property type="component" value="Unassembled WGS sequence"/>
</dbReference>
<evidence type="ECO:0000256" key="7">
    <source>
        <dbReference type="PIRSR" id="PIRSR602401-1"/>
    </source>
</evidence>
<gene>
    <name evidence="9" type="ORF">QXL92_12070</name>
</gene>
<keyword evidence="5 7" id="KW-0408">Iron</keyword>
<evidence type="ECO:0000256" key="2">
    <source>
        <dbReference type="ARBA" id="ARBA00022617"/>
    </source>
</evidence>
<keyword evidence="3 7" id="KW-0479">Metal-binding</keyword>
<dbReference type="CDD" id="cd20620">
    <property type="entry name" value="CYP132-like"/>
    <property type="match status" value="1"/>
</dbReference>
<proteinExistence type="inferred from homology"/>
<dbReference type="GO" id="GO:0004497">
    <property type="term" value="F:monooxygenase activity"/>
    <property type="evidence" value="ECO:0007669"/>
    <property type="project" value="UniProtKB-KW"/>
</dbReference>
<comment type="caution">
    <text evidence="9">The sequence shown here is derived from an EMBL/GenBank/DDBJ whole genome shotgun (WGS) entry which is preliminary data.</text>
</comment>
<accession>A0A4R5WRF0</accession>
<dbReference type="InterPro" id="IPR002401">
    <property type="entry name" value="Cyt_P450_E_grp-I"/>
</dbReference>
<dbReference type="Pfam" id="PF00067">
    <property type="entry name" value="p450"/>
    <property type="match status" value="1"/>
</dbReference>
<evidence type="ECO:0000313" key="9">
    <source>
        <dbReference type="EMBL" id="MDP7735480.1"/>
    </source>
</evidence>
<dbReference type="EMBL" id="JAUFSA010000001">
    <property type="protein sequence ID" value="MDP7735480.1"/>
    <property type="molecule type" value="Genomic_DNA"/>
</dbReference>
<dbReference type="InterPro" id="IPR001128">
    <property type="entry name" value="Cyt_P450"/>
</dbReference>
<evidence type="ECO:0000256" key="6">
    <source>
        <dbReference type="ARBA" id="ARBA00023033"/>
    </source>
</evidence>